<reference evidence="1" key="1">
    <citation type="submission" date="2020-01" db="EMBL/GenBank/DDBJ databases">
        <authorList>
            <person name="Meier V. D."/>
            <person name="Meier V D."/>
        </authorList>
    </citation>
    <scope>NUCLEOTIDE SEQUENCE</scope>
    <source>
        <strain evidence="1">HLG_WM_MAG_04</strain>
    </source>
</reference>
<dbReference type="EMBL" id="CACVAX010000027">
    <property type="protein sequence ID" value="CAA6809979.1"/>
    <property type="molecule type" value="Genomic_DNA"/>
</dbReference>
<proteinExistence type="predicted"/>
<evidence type="ECO:0008006" key="2">
    <source>
        <dbReference type="Google" id="ProtNLM"/>
    </source>
</evidence>
<sequence length="67" mass="7723">MGKKKQSLDFSAEDISFTMKEQKIKVLSLNQNSMDVEVIIFEGEKKKVSKMAFAHLPKEIKKLLRPI</sequence>
<protein>
    <recommendedName>
        <fullName evidence="2">Malate dehydrogenase</fullName>
    </recommendedName>
</protein>
<name>A0A6S6SNC9_9BACT</name>
<evidence type="ECO:0000313" key="1">
    <source>
        <dbReference type="EMBL" id="CAA6809979.1"/>
    </source>
</evidence>
<organism evidence="1">
    <name type="scientific">uncultured Sulfurovum sp</name>
    <dbReference type="NCBI Taxonomy" id="269237"/>
    <lineage>
        <taxon>Bacteria</taxon>
        <taxon>Pseudomonadati</taxon>
        <taxon>Campylobacterota</taxon>
        <taxon>Epsilonproteobacteria</taxon>
        <taxon>Campylobacterales</taxon>
        <taxon>Sulfurovaceae</taxon>
        <taxon>Sulfurovum</taxon>
        <taxon>environmental samples</taxon>
    </lineage>
</organism>
<gene>
    <name evidence="1" type="ORF">HELGO_WM17136</name>
</gene>
<dbReference type="AlphaFoldDB" id="A0A6S6SNC9"/>
<accession>A0A6S6SNC9</accession>